<dbReference type="EMBL" id="JAHLFE010000116">
    <property type="protein sequence ID" value="MBU3844389.1"/>
    <property type="molecule type" value="Genomic_DNA"/>
</dbReference>
<evidence type="ECO:0000256" key="1">
    <source>
        <dbReference type="SAM" id="MobiDB-lite"/>
    </source>
</evidence>
<feature type="compositionally biased region" description="Polar residues" evidence="1">
    <location>
        <begin position="9"/>
        <end position="19"/>
    </location>
</feature>
<evidence type="ECO:0000313" key="4">
    <source>
        <dbReference type="EMBL" id="MBU3844389.1"/>
    </source>
</evidence>
<accession>A0A948TGD2</accession>
<sequence>MTTDHKEPVSSTAGKSNTGVAAHAQPLSAPLHLVQGNTPADGGNLFLDPDEYDRLVSAYPAAEAFCKRFVGSAELLNSTYRRCLFLGAETKAQWEQIPPLMQHVAACKSYREQAPKTSAAYKLREQPWAFQEPVTLAPALVIPRMISAHRTYVPMAFVDDNTVVGDSAFLLPHASHYHFGIISSHLHLCWLHATASKLKNDYRYLRDLTYNTFIWPQATPEQQAAITTLAEDILLKRKFYLTQTLAELYAPETMPKDLKQAHEALDLAVEQLYRPEPFADDAERTRFLVQLYANAKAD</sequence>
<dbReference type="InterPro" id="IPR046820">
    <property type="entry name" value="MmeI_TRD"/>
</dbReference>
<proteinExistence type="predicted"/>
<comment type="caution">
    <text evidence="4">The sequence shown here is derived from an EMBL/GenBank/DDBJ whole genome shotgun (WGS) entry which is preliminary data.</text>
</comment>
<evidence type="ECO:0000313" key="5">
    <source>
        <dbReference type="Proteomes" id="UP000733611"/>
    </source>
</evidence>
<dbReference type="Pfam" id="PF20467">
    <property type="entry name" value="MmeI_C"/>
    <property type="match status" value="1"/>
</dbReference>
<reference evidence="4" key="2">
    <citation type="submission" date="2021-04" db="EMBL/GenBank/DDBJ databases">
        <authorList>
            <person name="Gilroy R."/>
        </authorList>
    </citation>
    <scope>NUCLEOTIDE SEQUENCE</scope>
    <source>
        <strain evidence="4">378</strain>
    </source>
</reference>
<dbReference type="AlphaFoldDB" id="A0A948TGD2"/>
<gene>
    <name evidence="4" type="ORF">H9847_05910</name>
</gene>
<evidence type="ECO:0000259" key="2">
    <source>
        <dbReference type="Pfam" id="PF20466"/>
    </source>
</evidence>
<feature type="domain" description="MmeI-like target recognition" evidence="2">
    <location>
        <begin position="16"/>
        <end position="217"/>
    </location>
</feature>
<reference evidence="4" key="1">
    <citation type="journal article" date="2021" name="PeerJ">
        <title>Extensive microbial diversity within the chicken gut microbiome revealed by metagenomics and culture.</title>
        <authorList>
            <person name="Gilroy R."/>
            <person name="Ravi A."/>
            <person name="Getino M."/>
            <person name="Pursley I."/>
            <person name="Horton D.L."/>
            <person name="Alikhan N.F."/>
            <person name="Baker D."/>
            <person name="Gharbi K."/>
            <person name="Hall N."/>
            <person name="Watson M."/>
            <person name="Adriaenssens E.M."/>
            <person name="Foster-Nyarko E."/>
            <person name="Jarju S."/>
            <person name="Secka A."/>
            <person name="Antonio M."/>
            <person name="Oren A."/>
            <person name="Chaudhuri R.R."/>
            <person name="La Ragione R."/>
            <person name="Hildebrand F."/>
            <person name="Pallen M.J."/>
        </authorList>
    </citation>
    <scope>NUCLEOTIDE SEQUENCE</scope>
    <source>
        <strain evidence="4">378</strain>
    </source>
</reference>
<name>A0A948TGD2_9GAMM</name>
<feature type="region of interest" description="Disordered" evidence="1">
    <location>
        <begin position="1"/>
        <end position="20"/>
    </location>
</feature>
<dbReference type="InterPro" id="IPR046818">
    <property type="entry name" value="MmeI_C"/>
</dbReference>
<evidence type="ECO:0000259" key="3">
    <source>
        <dbReference type="Pfam" id="PF20467"/>
    </source>
</evidence>
<protein>
    <submittedName>
        <fullName evidence="4">Uncharacterized protein</fullName>
    </submittedName>
</protein>
<dbReference type="Proteomes" id="UP000733611">
    <property type="component" value="Unassembled WGS sequence"/>
</dbReference>
<dbReference type="Pfam" id="PF20466">
    <property type="entry name" value="MmeI_TRD"/>
    <property type="match status" value="1"/>
</dbReference>
<organism evidence="4 5">
    <name type="scientific">Candidatus Anaerobiospirillum pullicola</name>
    <dbReference type="NCBI Taxonomy" id="2838451"/>
    <lineage>
        <taxon>Bacteria</taxon>
        <taxon>Pseudomonadati</taxon>
        <taxon>Pseudomonadota</taxon>
        <taxon>Gammaproteobacteria</taxon>
        <taxon>Aeromonadales</taxon>
        <taxon>Succinivibrionaceae</taxon>
        <taxon>Anaerobiospirillum</taxon>
    </lineage>
</organism>
<feature type="domain" description="MmeI-like C-terminal" evidence="3">
    <location>
        <begin position="220"/>
        <end position="294"/>
    </location>
</feature>